<gene>
    <name evidence="5" type="ORF">ACFQ2C_08940</name>
</gene>
<feature type="chain" id="PRO_5047541255" evidence="3">
    <location>
        <begin position="23"/>
        <end position="460"/>
    </location>
</feature>
<proteinExistence type="predicted"/>
<evidence type="ECO:0000256" key="1">
    <source>
        <dbReference type="ARBA" id="ARBA00022723"/>
    </source>
</evidence>
<dbReference type="InterPro" id="IPR017850">
    <property type="entry name" value="Alkaline_phosphatase_core_sf"/>
</dbReference>
<sequence length="460" mass="51900">MTKYTAIYSFFLLALVSISSKAQGNRFANEGSNNPRPNIILIVGESHRAGALGVSGNPFIKTPNLDWLAKNGLNFSNAHVTTAICSVSRASIISGQHQSRHGIDDFSKGFNAETFAETLPLQLKKHGYKLAWVGPYGVSKPPSTDAFDYWDPSFPWMENGIHHTDNVALKTNNWLENYRSEDPFFIQINFNAAHEIDPKGDVPAHYLLQDKVKGMYDDVNITPPPSAAPEVWNSFPDFFKTDENIGRKRWQGFFSDNELLVKNTRDYYASVSGVDEAIGNIMAKLKDLGISDNTIIVFISDHGFSLGEHGVMGKWFPFKESTHVPLIIYNPLNKKIQGKTDKKSFALNIDIAPTILGMLNFEAPSGMQGVDLVDMYEGKIKKRNQFFYEHTFIGSPGLPKTQALVSKDYKYINFIEHGYEMLYDLKKDPNEMVNVASDPKYKDILDRLRLVYQEEKEKSK</sequence>
<evidence type="ECO:0000313" key="6">
    <source>
        <dbReference type="Proteomes" id="UP001597205"/>
    </source>
</evidence>
<evidence type="ECO:0000256" key="2">
    <source>
        <dbReference type="ARBA" id="ARBA00022801"/>
    </source>
</evidence>
<keyword evidence="6" id="KW-1185">Reference proteome</keyword>
<dbReference type="SUPFAM" id="SSF53649">
    <property type="entry name" value="Alkaline phosphatase-like"/>
    <property type="match status" value="1"/>
</dbReference>
<name>A0ABW3RKM7_9SPHI</name>
<accession>A0ABW3RKM7</accession>
<dbReference type="Proteomes" id="UP001597205">
    <property type="component" value="Unassembled WGS sequence"/>
</dbReference>
<keyword evidence="1" id="KW-0479">Metal-binding</keyword>
<keyword evidence="2" id="KW-0378">Hydrolase</keyword>
<evidence type="ECO:0000259" key="4">
    <source>
        <dbReference type="Pfam" id="PF00884"/>
    </source>
</evidence>
<keyword evidence="3" id="KW-0732">Signal</keyword>
<feature type="domain" description="Sulfatase N-terminal" evidence="4">
    <location>
        <begin position="37"/>
        <end position="360"/>
    </location>
</feature>
<dbReference type="EMBL" id="JBHTKY010000010">
    <property type="protein sequence ID" value="MFD1165725.1"/>
    <property type="molecule type" value="Genomic_DNA"/>
</dbReference>
<dbReference type="PANTHER" id="PTHR45953">
    <property type="entry name" value="IDURONATE 2-SULFATASE"/>
    <property type="match status" value="1"/>
</dbReference>
<dbReference type="PANTHER" id="PTHR45953:SF1">
    <property type="entry name" value="IDURONATE 2-SULFATASE"/>
    <property type="match status" value="1"/>
</dbReference>
<dbReference type="Pfam" id="PF00884">
    <property type="entry name" value="Sulfatase"/>
    <property type="match status" value="1"/>
</dbReference>
<feature type="signal peptide" evidence="3">
    <location>
        <begin position="1"/>
        <end position="22"/>
    </location>
</feature>
<organism evidence="5 6">
    <name type="scientific">Sphingobacterium daejeonense</name>
    <dbReference type="NCBI Taxonomy" id="371142"/>
    <lineage>
        <taxon>Bacteria</taxon>
        <taxon>Pseudomonadati</taxon>
        <taxon>Bacteroidota</taxon>
        <taxon>Sphingobacteriia</taxon>
        <taxon>Sphingobacteriales</taxon>
        <taxon>Sphingobacteriaceae</taxon>
        <taxon>Sphingobacterium</taxon>
    </lineage>
</organism>
<evidence type="ECO:0000256" key="3">
    <source>
        <dbReference type="SAM" id="SignalP"/>
    </source>
</evidence>
<reference evidence="6" key="1">
    <citation type="journal article" date="2019" name="Int. J. Syst. Evol. Microbiol.">
        <title>The Global Catalogue of Microorganisms (GCM) 10K type strain sequencing project: providing services to taxonomists for standard genome sequencing and annotation.</title>
        <authorList>
            <consortium name="The Broad Institute Genomics Platform"/>
            <consortium name="The Broad Institute Genome Sequencing Center for Infectious Disease"/>
            <person name="Wu L."/>
            <person name="Ma J."/>
        </authorList>
    </citation>
    <scope>NUCLEOTIDE SEQUENCE [LARGE SCALE GENOMIC DNA]</scope>
    <source>
        <strain evidence="6">CCUG 52468</strain>
    </source>
</reference>
<dbReference type="RefSeq" id="WP_380895924.1">
    <property type="nucleotide sequence ID" value="NZ_JBHTKY010000010.1"/>
</dbReference>
<dbReference type="Gene3D" id="3.40.720.10">
    <property type="entry name" value="Alkaline Phosphatase, subunit A"/>
    <property type="match status" value="1"/>
</dbReference>
<dbReference type="InterPro" id="IPR000917">
    <property type="entry name" value="Sulfatase_N"/>
</dbReference>
<evidence type="ECO:0000313" key="5">
    <source>
        <dbReference type="EMBL" id="MFD1165725.1"/>
    </source>
</evidence>
<protein>
    <submittedName>
        <fullName evidence="5">Sulfatase-like hydrolase/transferase</fullName>
    </submittedName>
</protein>
<comment type="caution">
    <text evidence="5">The sequence shown here is derived from an EMBL/GenBank/DDBJ whole genome shotgun (WGS) entry which is preliminary data.</text>
</comment>